<dbReference type="SUPFAM" id="SSF52467">
    <property type="entry name" value="DHS-like NAD/FAD-binding domain"/>
    <property type="match status" value="1"/>
</dbReference>
<reference evidence="1 2" key="1">
    <citation type="submission" date="2018-11" db="EMBL/GenBank/DDBJ databases">
        <authorList>
            <consortium name="Pathogen Informatics"/>
        </authorList>
    </citation>
    <scope>NUCLEOTIDE SEQUENCE [LARGE SCALE GENOMIC DNA]</scope>
</reference>
<gene>
    <name evidence="1" type="ORF">DILT_LOCUS10029</name>
</gene>
<dbReference type="Proteomes" id="UP000281553">
    <property type="component" value="Unassembled WGS sequence"/>
</dbReference>
<name>A0A3P7LVS2_DIBLA</name>
<dbReference type="InterPro" id="IPR029035">
    <property type="entry name" value="DHS-like_NAD/FAD-binding_dom"/>
</dbReference>
<dbReference type="AlphaFoldDB" id="A0A3P7LVS2"/>
<organism evidence="1 2">
    <name type="scientific">Dibothriocephalus latus</name>
    <name type="common">Fish tapeworm</name>
    <name type="synonym">Diphyllobothrium latum</name>
    <dbReference type="NCBI Taxonomy" id="60516"/>
    <lineage>
        <taxon>Eukaryota</taxon>
        <taxon>Metazoa</taxon>
        <taxon>Spiralia</taxon>
        <taxon>Lophotrochozoa</taxon>
        <taxon>Platyhelminthes</taxon>
        <taxon>Cestoda</taxon>
        <taxon>Eucestoda</taxon>
        <taxon>Diphyllobothriidea</taxon>
        <taxon>Diphyllobothriidae</taxon>
        <taxon>Dibothriocephalus</taxon>
    </lineage>
</organism>
<evidence type="ECO:0000313" key="2">
    <source>
        <dbReference type="Proteomes" id="UP000281553"/>
    </source>
</evidence>
<dbReference type="Gene3D" id="3.40.50.1220">
    <property type="entry name" value="TPP-binding domain"/>
    <property type="match status" value="1"/>
</dbReference>
<protein>
    <submittedName>
        <fullName evidence="1">Uncharacterized protein</fullName>
    </submittedName>
</protein>
<dbReference type="EMBL" id="UYRU01058553">
    <property type="protein sequence ID" value="VDN14198.1"/>
    <property type="molecule type" value="Genomic_DNA"/>
</dbReference>
<sequence length="113" mass="12590">MGTSLTVLPFSGLVNCTKSGVPRLYINREYSEGSSSGFLSFVLTWLVAGFKRKPLKWGQPGNKTDVFVKSDADSAALQLAELLGWKDDLLKMQKTRNDELEEQFEKERAKSTG</sequence>
<accession>A0A3P7LVS2</accession>
<proteinExistence type="predicted"/>
<dbReference type="OrthoDB" id="420264at2759"/>
<keyword evidence="2" id="KW-1185">Reference proteome</keyword>
<evidence type="ECO:0000313" key="1">
    <source>
        <dbReference type="EMBL" id="VDN14198.1"/>
    </source>
</evidence>